<feature type="compositionally biased region" description="Basic and acidic residues" evidence="1">
    <location>
        <begin position="354"/>
        <end position="372"/>
    </location>
</feature>
<feature type="region of interest" description="Disordered" evidence="1">
    <location>
        <begin position="105"/>
        <end position="246"/>
    </location>
</feature>
<name>A0A182NRJ6_9DIPT</name>
<protein>
    <submittedName>
        <fullName evidence="2">Uncharacterized protein</fullName>
    </submittedName>
</protein>
<feature type="compositionally biased region" description="Basic residues" evidence="1">
    <location>
        <begin position="131"/>
        <end position="145"/>
    </location>
</feature>
<evidence type="ECO:0000313" key="2">
    <source>
        <dbReference type="EnsemblMetazoa" id="ADIR010286-PA"/>
    </source>
</evidence>
<dbReference type="EnsemblMetazoa" id="ADIR010286-RA">
    <property type="protein sequence ID" value="ADIR010286-PA"/>
    <property type="gene ID" value="ADIR010286"/>
</dbReference>
<feature type="region of interest" description="Disordered" evidence="1">
    <location>
        <begin position="425"/>
        <end position="455"/>
    </location>
</feature>
<feature type="compositionally biased region" description="Basic and acidic residues" evidence="1">
    <location>
        <begin position="333"/>
        <end position="342"/>
    </location>
</feature>
<organism evidence="2 3">
    <name type="scientific">Anopheles dirus</name>
    <dbReference type="NCBI Taxonomy" id="7168"/>
    <lineage>
        <taxon>Eukaryota</taxon>
        <taxon>Metazoa</taxon>
        <taxon>Ecdysozoa</taxon>
        <taxon>Arthropoda</taxon>
        <taxon>Hexapoda</taxon>
        <taxon>Insecta</taxon>
        <taxon>Pterygota</taxon>
        <taxon>Neoptera</taxon>
        <taxon>Endopterygota</taxon>
        <taxon>Diptera</taxon>
        <taxon>Nematocera</taxon>
        <taxon>Culicoidea</taxon>
        <taxon>Culicidae</taxon>
        <taxon>Anophelinae</taxon>
        <taxon>Anopheles</taxon>
    </lineage>
</organism>
<evidence type="ECO:0000313" key="3">
    <source>
        <dbReference type="Proteomes" id="UP000075884"/>
    </source>
</evidence>
<evidence type="ECO:0000256" key="1">
    <source>
        <dbReference type="SAM" id="MobiDB-lite"/>
    </source>
</evidence>
<feature type="compositionally biased region" description="Polar residues" evidence="1">
    <location>
        <begin position="305"/>
        <end position="330"/>
    </location>
</feature>
<sequence>MDVFDDKPSLFSTILDMAVMEKSGGSRTGSLSLENGEGVSSQTHLLYGHHGANGNGGAGDGSGSGAGVGVGGGGSGGGGGGLGAGLGGGHDSTLDLHGSSLASLARRSTMRKRSFRQPSLESLAPADGHLHPGHAYHNGHRRSPSLRRESPLVRTPSPRKRHQHHEIGFSDTVSNVVEIQKEEHRRGSWSASTSPARSPSPSRFGVHSSAQHRSSKDRSKNHLAHQPYDTTILCERSRSPSPAQLLQELRDRDQARRKYRNGMGSHVQHSYPVLVTRRQGHGRRLPPTPCKPSTLQLKQTNINFPKLNASPTHTGHSSHNTPHSVHSLPQSREFLREPRERERDRDLYYRERDRERDRERFRNSRERSHEDYSATSVRYEFRDRERELYEREREIEREFEREYERMEHSVPLSYEQALAMGRTGGRVLPSPILNGYKPKGALHSRHSDSDDEDWC</sequence>
<dbReference type="Proteomes" id="UP000075884">
    <property type="component" value="Unassembled WGS sequence"/>
</dbReference>
<accession>A0A182NRJ6</accession>
<feature type="region of interest" description="Disordered" evidence="1">
    <location>
        <begin position="305"/>
        <end position="342"/>
    </location>
</feature>
<feature type="region of interest" description="Disordered" evidence="1">
    <location>
        <begin position="354"/>
        <end position="375"/>
    </location>
</feature>
<dbReference type="VEuPathDB" id="VectorBase:ADIR010286"/>
<dbReference type="AlphaFoldDB" id="A0A182NRJ6"/>
<reference evidence="2" key="2">
    <citation type="submission" date="2020-05" db="UniProtKB">
        <authorList>
            <consortium name="EnsemblMetazoa"/>
        </authorList>
    </citation>
    <scope>IDENTIFICATION</scope>
    <source>
        <strain evidence="2">WRAIR2</strain>
    </source>
</reference>
<keyword evidence="3" id="KW-1185">Reference proteome</keyword>
<proteinExistence type="predicted"/>
<dbReference type="STRING" id="7168.A0A182NRJ6"/>
<reference evidence="3" key="1">
    <citation type="submission" date="2013-03" db="EMBL/GenBank/DDBJ databases">
        <title>The Genome Sequence of Anopheles dirus WRAIR2.</title>
        <authorList>
            <consortium name="The Broad Institute Genomics Platform"/>
            <person name="Neafsey D.E."/>
            <person name="Walton C."/>
            <person name="Walker B."/>
            <person name="Young S.K."/>
            <person name="Zeng Q."/>
            <person name="Gargeya S."/>
            <person name="Fitzgerald M."/>
            <person name="Haas B."/>
            <person name="Abouelleil A."/>
            <person name="Allen A.W."/>
            <person name="Alvarado L."/>
            <person name="Arachchi H.M."/>
            <person name="Berlin A.M."/>
            <person name="Chapman S.B."/>
            <person name="Gainer-Dewar J."/>
            <person name="Goldberg J."/>
            <person name="Griggs A."/>
            <person name="Gujja S."/>
            <person name="Hansen M."/>
            <person name="Howarth C."/>
            <person name="Imamovic A."/>
            <person name="Ireland A."/>
            <person name="Larimer J."/>
            <person name="McCowan C."/>
            <person name="Murphy C."/>
            <person name="Pearson M."/>
            <person name="Poon T.W."/>
            <person name="Priest M."/>
            <person name="Roberts A."/>
            <person name="Saif S."/>
            <person name="Shea T."/>
            <person name="Sisk P."/>
            <person name="Sykes S."/>
            <person name="Wortman J."/>
            <person name="Nusbaum C."/>
            <person name="Birren B."/>
        </authorList>
    </citation>
    <scope>NUCLEOTIDE SEQUENCE [LARGE SCALE GENOMIC DNA]</scope>
    <source>
        <strain evidence="3">WRAIR2</strain>
    </source>
</reference>
<feature type="compositionally biased region" description="Low complexity" evidence="1">
    <location>
        <begin position="188"/>
        <end position="203"/>
    </location>
</feature>